<gene>
    <name evidence="2" type="ORF">ERS672216_01451</name>
</gene>
<protein>
    <recommendedName>
        <fullName evidence="4">Acyltransferase</fullName>
    </recommendedName>
</protein>
<evidence type="ECO:0000256" key="1">
    <source>
        <dbReference type="SAM" id="Phobius"/>
    </source>
</evidence>
<dbReference type="EMBL" id="FIZP01000008">
    <property type="protein sequence ID" value="CZE48505.1"/>
    <property type="molecule type" value="Genomic_DNA"/>
</dbReference>
<keyword evidence="3" id="KW-1185">Reference proteome</keyword>
<feature type="transmembrane region" description="Helical" evidence="1">
    <location>
        <begin position="12"/>
        <end position="32"/>
    </location>
</feature>
<proteinExistence type="predicted"/>
<reference evidence="2 3" key="1">
    <citation type="submission" date="2016-02" db="EMBL/GenBank/DDBJ databases">
        <authorList>
            <consortium name="Pathogen Informatics"/>
        </authorList>
    </citation>
    <scope>NUCLEOTIDE SEQUENCE [LARGE SCALE GENOMIC DNA]</scope>
    <source>
        <strain evidence="2 3">RC20</strain>
    </source>
</reference>
<accession>A0A128EHY3</accession>
<evidence type="ECO:0000313" key="2">
    <source>
        <dbReference type="EMBL" id="CZE48505.1"/>
    </source>
</evidence>
<organism evidence="2 3">
    <name type="scientific">Campylobacter geochelonis</name>
    <dbReference type="NCBI Taxonomy" id="1780362"/>
    <lineage>
        <taxon>Bacteria</taxon>
        <taxon>Pseudomonadati</taxon>
        <taxon>Campylobacterota</taxon>
        <taxon>Epsilonproteobacteria</taxon>
        <taxon>Campylobacterales</taxon>
        <taxon>Campylobacteraceae</taxon>
        <taxon>Campylobacter</taxon>
    </lineage>
</organism>
<dbReference type="AlphaFoldDB" id="A0A128EHY3"/>
<dbReference type="Proteomes" id="UP000069632">
    <property type="component" value="Unassembled WGS sequence"/>
</dbReference>
<name>A0A128EHY3_9BACT</name>
<keyword evidence="1" id="KW-1133">Transmembrane helix</keyword>
<evidence type="ECO:0000313" key="3">
    <source>
        <dbReference type="Proteomes" id="UP000069632"/>
    </source>
</evidence>
<keyword evidence="1" id="KW-0812">Transmembrane</keyword>
<sequence length="59" mass="7124">MNKAYRSELDGLRAVAVLSVIIYHAELMFRGGGITTRWIFRGRYIFCIIWLFDYWYTNR</sequence>
<feature type="transmembrane region" description="Helical" evidence="1">
    <location>
        <begin position="38"/>
        <end position="56"/>
    </location>
</feature>
<keyword evidence="1" id="KW-0472">Membrane</keyword>
<evidence type="ECO:0008006" key="4">
    <source>
        <dbReference type="Google" id="ProtNLM"/>
    </source>
</evidence>